<accession>A0A5J4SJ33</accession>
<feature type="transmembrane region" description="Helical" evidence="7">
    <location>
        <begin position="14"/>
        <end position="38"/>
    </location>
</feature>
<evidence type="ECO:0000256" key="4">
    <source>
        <dbReference type="ARBA" id="ARBA00022692"/>
    </source>
</evidence>
<evidence type="ECO:0000313" key="8">
    <source>
        <dbReference type="EMBL" id="KAA6345323.1"/>
    </source>
</evidence>
<dbReference type="PANTHER" id="PTHR30250">
    <property type="entry name" value="PST FAMILY PREDICTED COLANIC ACID TRANSPORTER"/>
    <property type="match status" value="1"/>
</dbReference>
<dbReference type="AlphaFoldDB" id="A0A5J4SJ33"/>
<dbReference type="EMBL" id="SNRY01000175">
    <property type="protein sequence ID" value="KAA6345341.1"/>
    <property type="molecule type" value="Genomic_DNA"/>
</dbReference>
<proteinExistence type="inferred from homology"/>
<organism evidence="9">
    <name type="scientific">termite gut metagenome</name>
    <dbReference type="NCBI Taxonomy" id="433724"/>
    <lineage>
        <taxon>unclassified sequences</taxon>
        <taxon>metagenomes</taxon>
        <taxon>organismal metagenomes</taxon>
    </lineage>
</organism>
<keyword evidence="3" id="KW-1003">Cell membrane</keyword>
<feature type="transmembrane region" description="Helical" evidence="7">
    <location>
        <begin position="384"/>
        <end position="405"/>
    </location>
</feature>
<evidence type="ECO:0000256" key="2">
    <source>
        <dbReference type="ARBA" id="ARBA00007430"/>
    </source>
</evidence>
<feature type="transmembrane region" description="Helical" evidence="7">
    <location>
        <begin position="173"/>
        <end position="196"/>
    </location>
</feature>
<evidence type="ECO:0000256" key="5">
    <source>
        <dbReference type="ARBA" id="ARBA00022989"/>
    </source>
</evidence>
<comment type="caution">
    <text evidence="9">The sequence shown here is derived from an EMBL/GenBank/DDBJ whole genome shotgun (WGS) entry which is preliminary data.</text>
</comment>
<feature type="transmembrane region" description="Helical" evidence="7">
    <location>
        <begin position="259"/>
        <end position="276"/>
    </location>
</feature>
<dbReference type="EMBL" id="SNRY01000175">
    <property type="protein sequence ID" value="KAA6345323.1"/>
    <property type="molecule type" value="Genomic_DNA"/>
</dbReference>
<feature type="transmembrane region" description="Helical" evidence="7">
    <location>
        <begin position="148"/>
        <end position="167"/>
    </location>
</feature>
<dbReference type="CDD" id="cd13127">
    <property type="entry name" value="MATE_tuaB_like"/>
    <property type="match status" value="1"/>
</dbReference>
<reference evidence="9" key="1">
    <citation type="submission" date="2019-03" db="EMBL/GenBank/DDBJ databases">
        <title>Single cell metagenomics reveals metabolic interactions within the superorganism composed of flagellate Streblomastix strix and complex community of Bacteroidetes bacteria on its surface.</title>
        <authorList>
            <person name="Treitli S.C."/>
            <person name="Kolisko M."/>
            <person name="Husnik F."/>
            <person name="Keeling P."/>
            <person name="Hampl V."/>
        </authorList>
    </citation>
    <scope>NUCLEOTIDE SEQUENCE</scope>
    <source>
        <strain evidence="9">STM</strain>
    </source>
</reference>
<evidence type="ECO:0000256" key="7">
    <source>
        <dbReference type="SAM" id="Phobius"/>
    </source>
</evidence>
<feature type="transmembrane region" description="Helical" evidence="7">
    <location>
        <begin position="417"/>
        <end position="435"/>
    </location>
</feature>
<evidence type="ECO:0000256" key="3">
    <source>
        <dbReference type="ARBA" id="ARBA00022475"/>
    </source>
</evidence>
<evidence type="ECO:0000256" key="6">
    <source>
        <dbReference type="ARBA" id="ARBA00023136"/>
    </source>
</evidence>
<keyword evidence="6 7" id="KW-0472">Membrane</keyword>
<keyword evidence="4 7" id="KW-0812">Transmembrane</keyword>
<gene>
    <name evidence="8" type="ORF">EZS27_007087</name>
    <name evidence="9" type="ORF">EZS27_007105</name>
</gene>
<name>A0A5J4SJ33_9ZZZZ</name>
<sequence>MADSTLKQKTAQGLLWGGISNGIQQLLGVVFGIFLLRILDETDYGLVGELAIFTGIASIIINSGFSTALTNKKEATHEDYNAVFWFTVLAGTVLYIILYFCAPWIARYYKEPVLTDLSRFVFLGFLIAGFGTASSTVMFKKLMVKQQAIISVISLIISLIVGLYLALNGYAYWSLAVQMVLHTALSSLLLFIVAPWKPTWKIDFTPLKPLLSFSIKLFVTAIFSVINGEVFSVIFGRFYGTKQVGIYTQGRKWTAMGNQFIAGMINAVAQPILVQVNEQKGRQVSVLRKLIRFSSFLSFPLMLGLAFVGREFILIAVGEKWLSSVPYLQLFGIWTAFSFLTTLYTNLIFTQGKSNIYMYVTIVMGVLQLAVVFIMYPFGIFPMVIAYLAMNFVSLLIWQYFIHQLVGLRLKDVLKDILPYLGITLGSFFVAWLLTRNIVNLYALFVAKISISAVLYVLVLKWSNAVIFKESMEFLLKKQKK</sequence>
<dbReference type="GO" id="GO:0005886">
    <property type="term" value="C:plasma membrane"/>
    <property type="evidence" value="ECO:0007669"/>
    <property type="project" value="UniProtKB-SubCell"/>
</dbReference>
<feature type="transmembrane region" description="Helical" evidence="7">
    <location>
        <begin position="356"/>
        <end position="378"/>
    </location>
</feature>
<feature type="transmembrane region" description="Helical" evidence="7">
    <location>
        <begin position="296"/>
        <end position="318"/>
    </location>
</feature>
<evidence type="ECO:0000313" key="9">
    <source>
        <dbReference type="EMBL" id="KAA6345341.1"/>
    </source>
</evidence>
<feature type="transmembrane region" description="Helical" evidence="7">
    <location>
        <begin position="117"/>
        <end position="139"/>
    </location>
</feature>
<keyword evidence="5 7" id="KW-1133">Transmembrane helix</keyword>
<feature type="transmembrane region" description="Helical" evidence="7">
    <location>
        <begin position="50"/>
        <end position="70"/>
    </location>
</feature>
<feature type="transmembrane region" description="Helical" evidence="7">
    <location>
        <begin position="82"/>
        <end position="105"/>
    </location>
</feature>
<feature type="transmembrane region" description="Helical" evidence="7">
    <location>
        <begin position="330"/>
        <end position="349"/>
    </location>
</feature>
<feature type="transmembrane region" description="Helical" evidence="7">
    <location>
        <begin position="217"/>
        <end position="239"/>
    </location>
</feature>
<comment type="subcellular location">
    <subcellularLocation>
        <location evidence="1">Cell membrane</location>
        <topology evidence="1">Multi-pass membrane protein</topology>
    </subcellularLocation>
</comment>
<dbReference type="PANTHER" id="PTHR30250:SF10">
    <property type="entry name" value="LIPOPOLYSACCHARIDE BIOSYNTHESIS PROTEIN WZXC"/>
    <property type="match status" value="1"/>
</dbReference>
<feature type="transmembrane region" description="Helical" evidence="7">
    <location>
        <begin position="441"/>
        <end position="460"/>
    </location>
</feature>
<protein>
    <submittedName>
        <fullName evidence="9">Teichuronic acid biosynthesis protein TuaB</fullName>
    </submittedName>
</protein>
<dbReference type="InterPro" id="IPR050833">
    <property type="entry name" value="Poly_Biosynth_Transport"/>
</dbReference>
<evidence type="ECO:0000256" key="1">
    <source>
        <dbReference type="ARBA" id="ARBA00004651"/>
    </source>
</evidence>
<comment type="similarity">
    <text evidence="2">Belongs to the polysaccharide synthase family.</text>
</comment>
<dbReference type="Pfam" id="PF13440">
    <property type="entry name" value="Polysacc_synt_3"/>
    <property type="match status" value="1"/>
</dbReference>